<accession>A0ABQ0L168</accession>
<name>A0ABQ0L168_MYCCL</name>
<dbReference type="Proteomes" id="UP000815677">
    <property type="component" value="Unassembled WGS sequence"/>
</dbReference>
<protein>
    <recommendedName>
        <fullName evidence="3">BTB domain-containing protein</fullName>
    </recommendedName>
</protein>
<evidence type="ECO:0000313" key="2">
    <source>
        <dbReference type="Proteomes" id="UP000815677"/>
    </source>
</evidence>
<evidence type="ECO:0000313" key="1">
    <source>
        <dbReference type="EMBL" id="GAT44875.1"/>
    </source>
</evidence>
<keyword evidence="2" id="KW-1185">Reference proteome</keyword>
<reference evidence="1" key="1">
    <citation type="submission" date="2014-09" db="EMBL/GenBank/DDBJ databases">
        <title>Genome sequence of the luminous mushroom Mycena chlorophos for searching fungal bioluminescence genes.</title>
        <authorList>
            <person name="Tanaka Y."/>
            <person name="Kasuga D."/>
            <person name="Oba Y."/>
            <person name="Hase S."/>
            <person name="Sato K."/>
            <person name="Oba Y."/>
            <person name="Sakakibara Y."/>
        </authorList>
    </citation>
    <scope>NUCLEOTIDE SEQUENCE</scope>
</reference>
<dbReference type="EMBL" id="DF840276">
    <property type="protein sequence ID" value="GAT44875.1"/>
    <property type="molecule type" value="Genomic_DNA"/>
</dbReference>
<sequence>MSVTTLPPIRDADAPFCPGGIDDTPADLIIETSDRVHHHTHKTILAFSAHCFRNLLEFPSPTGEDANPERDGKPILSLPEDSIVMQKFLLALYPRLSQAFVIKDLDGIDGAIEAAKKYDSPVATTQLHAALRDVQFLDKQPHRIYAIACHNGLEDIAKEAAVATMRLSTSRSPFNRYFRLPPPEYSYISAHQLWLLENFQQEGAHSIALALQEQMWSECCPDPDAMHIHEYGAVWWKDVVYVNLQEVRHAQGCGMKVGEDYDVRPSDWFFAHVKQLRENASEVSMETVTQKLTTLSGETIKAISACPACSALASTHLSRLSKWFSTEVVQILRRTASKTNFTEGRFV</sequence>
<proteinExistence type="predicted"/>
<gene>
    <name evidence="1" type="ORF">MCHLO_02478</name>
</gene>
<evidence type="ECO:0008006" key="3">
    <source>
        <dbReference type="Google" id="ProtNLM"/>
    </source>
</evidence>
<organism evidence="1 2">
    <name type="scientific">Mycena chlorophos</name>
    <name type="common">Agaric fungus</name>
    <name type="synonym">Agaricus chlorophos</name>
    <dbReference type="NCBI Taxonomy" id="658473"/>
    <lineage>
        <taxon>Eukaryota</taxon>
        <taxon>Fungi</taxon>
        <taxon>Dikarya</taxon>
        <taxon>Basidiomycota</taxon>
        <taxon>Agaricomycotina</taxon>
        <taxon>Agaricomycetes</taxon>
        <taxon>Agaricomycetidae</taxon>
        <taxon>Agaricales</taxon>
        <taxon>Marasmiineae</taxon>
        <taxon>Mycenaceae</taxon>
        <taxon>Mycena</taxon>
    </lineage>
</organism>